<evidence type="ECO:0000313" key="8">
    <source>
        <dbReference type="Proteomes" id="UP001151234"/>
    </source>
</evidence>
<evidence type="ECO:0000256" key="5">
    <source>
        <dbReference type="SAM" id="Phobius"/>
    </source>
</evidence>
<dbReference type="Proteomes" id="UP001151234">
    <property type="component" value="Unassembled WGS sequence"/>
</dbReference>
<reference evidence="7" key="1">
    <citation type="submission" date="2022-11" db="EMBL/GenBank/DDBJ databases">
        <title>Draft genome sequence of Hoeflea poritis E7-10 and Hoeflea prorocentri PM5-8, separated from scleractinian coral Porites lutea and marine dinoflagellate.</title>
        <authorList>
            <person name="Zhang G."/>
            <person name="Wei Q."/>
            <person name="Cai L."/>
        </authorList>
    </citation>
    <scope>NUCLEOTIDE SEQUENCE</scope>
    <source>
        <strain evidence="7">PM5-8</strain>
    </source>
</reference>
<dbReference type="InterPro" id="IPR010432">
    <property type="entry name" value="RDD"/>
</dbReference>
<evidence type="ECO:0000313" key="7">
    <source>
        <dbReference type="EMBL" id="MDA5399053.1"/>
    </source>
</evidence>
<feature type="transmembrane region" description="Helical" evidence="5">
    <location>
        <begin position="21"/>
        <end position="46"/>
    </location>
</feature>
<evidence type="ECO:0000256" key="1">
    <source>
        <dbReference type="ARBA" id="ARBA00004141"/>
    </source>
</evidence>
<protein>
    <submittedName>
        <fullName evidence="7">RDD family protein</fullName>
    </submittedName>
</protein>
<feature type="domain" description="RDD" evidence="6">
    <location>
        <begin position="16"/>
        <end position="137"/>
    </location>
</feature>
<keyword evidence="4 5" id="KW-0472">Membrane</keyword>
<keyword evidence="8" id="KW-1185">Reference proteome</keyword>
<evidence type="ECO:0000256" key="2">
    <source>
        <dbReference type="ARBA" id="ARBA00022692"/>
    </source>
</evidence>
<dbReference type="EMBL" id="JAPJZI010000001">
    <property type="protein sequence ID" value="MDA5399053.1"/>
    <property type="molecule type" value="Genomic_DNA"/>
</dbReference>
<feature type="transmembrane region" description="Helical" evidence="5">
    <location>
        <begin position="52"/>
        <end position="78"/>
    </location>
</feature>
<dbReference type="RefSeq" id="WP_267990503.1">
    <property type="nucleotide sequence ID" value="NZ_JAPJZI010000001.1"/>
</dbReference>
<evidence type="ECO:0000256" key="3">
    <source>
        <dbReference type="ARBA" id="ARBA00022989"/>
    </source>
</evidence>
<gene>
    <name evidence="7" type="ORF">OQ273_10760</name>
</gene>
<name>A0A9X3ZHT3_9HYPH</name>
<keyword evidence="2 5" id="KW-0812">Transmembrane</keyword>
<organism evidence="7 8">
    <name type="scientific">Hoeflea prorocentri</name>
    <dbReference type="NCBI Taxonomy" id="1922333"/>
    <lineage>
        <taxon>Bacteria</taxon>
        <taxon>Pseudomonadati</taxon>
        <taxon>Pseudomonadota</taxon>
        <taxon>Alphaproteobacteria</taxon>
        <taxon>Hyphomicrobiales</taxon>
        <taxon>Rhizobiaceae</taxon>
        <taxon>Hoeflea</taxon>
    </lineage>
</organism>
<sequence>MDESLETWRSYNGVRSRRIMAFFIDYALVLALCVPVAILIFFIGVFSLGLGWILYSVLFAIVALPYIGMTLGGSRQATPGMQIMGIRMMRTDGLRVDPMLAMVHAVLFWLGNVIFTPLILLISLIANRKRCLHDLLLGVYIVRDDL</sequence>
<dbReference type="GO" id="GO:0016020">
    <property type="term" value="C:membrane"/>
    <property type="evidence" value="ECO:0007669"/>
    <property type="project" value="UniProtKB-SubCell"/>
</dbReference>
<keyword evidence="3 5" id="KW-1133">Transmembrane helix</keyword>
<proteinExistence type="predicted"/>
<dbReference type="Pfam" id="PF06271">
    <property type="entry name" value="RDD"/>
    <property type="match status" value="1"/>
</dbReference>
<comment type="subcellular location">
    <subcellularLocation>
        <location evidence="1">Membrane</location>
        <topology evidence="1">Multi-pass membrane protein</topology>
    </subcellularLocation>
</comment>
<feature type="transmembrane region" description="Helical" evidence="5">
    <location>
        <begin position="99"/>
        <end position="126"/>
    </location>
</feature>
<comment type="caution">
    <text evidence="7">The sequence shown here is derived from an EMBL/GenBank/DDBJ whole genome shotgun (WGS) entry which is preliminary data.</text>
</comment>
<evidence type="ECO:0000259" key="6">
    <source>
        <dbReference type="Pfam" id="PF06271"/>
    </source>
</evidence>
<dbReference type="AlphaFoldDB" id="A0A9X3ZHT3"/>
<accession>A0A9X3ZHT3</accession>
<evidence type="ECO:0000256" key="4">
    <source>
        <dbReference type="ARBA" id="ARBA00023136"/>
    </source>
</evidence>